<evidence type="ECO:0000313" key="3">
    <source>
        <dbReference type="EMBL" id="RDH44882.1"/>
    </source>
</evidence>
<organism evidence="3 4">
    <name type="scientific">Zooshikella ganghwensis</name>
    <dbReference type="NCBI Taxonomy" id="202772"/>
    <lineage>
        <taxon>Bacteria</taxon>
        <taxon>Pseudomonadati</taxon>
        <taxon>Pseudomonadota</taxon>
        <taxon>Gammaproteobacteria</taxon>
        <taxon>Oceanospirillales</taxon>
        <taxon>Zooshikellaceae</taxon>
        <taxon>Zooshikella</taxon>
    </lineage>
</organism>
<feature type="domain" description="AMP-dependent synthetase/ligase" evidence="1">
    <location>
        <begin position="11"/>
        <end position="372"/>
    </location>
</feature>
<keyword evidence="3" id="KW-0436">Ligase</keyword>
<dbReference type="InterPro" id="IPR050237">
    <property type="entry name" value="ATP-dep_AMP-bd_enzyme"/>
</dbReference>
<reference evidence="3 4" key="1">
    <citation type="submission" date="2017-04" db="EMBL/GenBank/DDBJ databases">
        <title>Draft genome sequence of Zooshikella ganghwensis VG4 isolated from Red Sea sediments.</title>
        <authorList>
            <person name="Rehman Z."/>
            <person name="Alam I."/>
            <person name="Kamau A."/>
            <person name="Bajic V."/>
            <person name="Leiknes T."/>
        </authorList>
    </citation>
    <scope>NUCLEOTIDE SEQUENCE [LARGE SCALE GENOMIC DNA]</scope>
    <source>
        <strain evidence="3 4">VG4</strain>
    </source>
</reference>
<dbReference type="InterPro" id="IPR020845">
    <property type="entry name" value="AMP-binding_CS"/>
</dbReference>
<name>A0A4P9VRU3_9GAMM</name>
<keyword evidence="4" id="KW-1185">Reference proteome</keyword>
<dbReference type="Proteomes" id="UP000257039">
    <property type="component" value="Unassembled WGS sequence"/>
</dbReference>
<dbReference type="InterPro" id="IPR000873">
    <property type="entry name" value="AMP-dep_synth/lig_dom"/>
</dbReference>
<dbReference type="GO" id="GO:0016877">
    <property type="term" value="F:ligase activity, forming carbon-sulfur bonds"/>
    <property type="evidence" value="ECO:0007669"/>
    <property type="project" value="UniProtKB-ARBA"/>
</dbReference>
<comment type="caution">
    <text evidence="3">The sequence shown here is derived from an EMBL/GenBank/DDBJ whole genome shotgun (WGS) entry which is preliminary data.</text>
</comment>
<dbReference type="SUPFAM" id="SSF56801">
    <property type="entry name" value="Acetyl-CoA synthetase-like"/>
    <property type="match status" value="1"/>
</dbReference>
<dbReference type="Pfam" id="PF00501">
    <property type="entry name" value="AMP-binding"/>
    <property type="match status" value="1"/>
</dbReference>
<dbReference type="Gene3D" id="3.30.300.30">
    <property type="match status" value="1"/>
</dbReference>
<dbReference type="Pfam" id="PF13193">
    <property type="entry name" value="AMP-binding_C"/>
    <property type="match status" value="1"/>
</dbReference>
<dbReference type="PANTHER" id="PTHR43767">
    <property type="entry name" value="LONG-CHAIN-FATTY-ACID--COA LIGASE"/>
    <property type="match status" value="1"/>
</dbReference>
<evidence type="ECO:0000313" key="4">
    <source>
        <dbReference type="Proteomes" id="UP000257039"/>
    </source>
</evidence>
<dbReference type="InterPro" id="IPR045851">
    <property type="entry name" value="AMP-bd_C_sf"/>
</dbReference>
<dbReference type="NCBIfam" id="TIGR03098">
    <property type="entry name" value="ligase_PEP_1"/>
    <property type="match status" value="1"/>
</dbReference>
<dbReference type="RefSeq" id="WP_094787941.1">
    <property type="nucleotide sequence ID" value="NZ_NDXW01000001.1"/>
</dbReference>
<dbReference type="AlphaFoldDB" id="A0A4P9VRU3"/>
<dbReference type="Gene3D" id="3.40.50.12780">
    <property type="entry name" value="N-terminal domain of ligase-like"/>
    <property type="match status" value="1"/>
</dbReference>
<dbReference type="InterPro" id="IPR017529">
    <property type="entry name" value="AcylCoA_ligase_PEP_1"/>
</dbReference>
<dbReference type="InterPro" id="IPR025110">
    <property type="entry name" value="AMP-bd_C"/>
</dbReference>
<evidence type="ECO:0000259" key="1">
    <source>
        <dbReference type="Pfam" id="PF00501"/>
    </source>
</evidence>
<accession>A0A4P9VRU3</accession>
<dbReference type="PROSITE" id="PS00455">
    <property type="entry name" value="AMP_BINDING"/>
    <property type="match status" value="1"/>
</dbReference>
<dbReference type="PANTHER" id="PTHR43767:SF10">
    <property type="entry name" value="SURFACTIN SYNTHASE SUBUNIT 1"/>
    <property type="match status" value="1"/>
</dbReference>
<dbReference type="InterPro" id="IPR042099">
    <property type="entry name" value="ANL_N_sf"/>
</dbReference>
<dbReference type="EMBL" id="NDXW01000001">
    <property type="protein sequence ID" value="RDH44882.1"/>
    <property type="molecule type" value="Genomic_DNA"/>
</dbReference>
<feature type="domain" description="AMP-binding enzyme C-terminal" evidence="2">
    <location>
        <begin position="434"/>
        <end position="510"/>
    </location>
</feature>
<gene>
    <name evidence="3" type="ORF">B9G39_16380</name>
</gene>
<evidence type="ECO:0000259" key="2">
    <source>
        <dbReference type="Pfam" id="PF13193"/>
    </source>
</evidence>
<protein>
    <submittedName>
        <fullName evidence="3">Acyl-CoA ligase (AMP-forming), exosortase A system-associated</fullName>
    </submittedName>
</protein>
<proteinExistence type="predicted"/>
<sequence length="528" mass="58363">MTQLLHELYQHTAIHDPDQVALGFKAQTISYKALASAVQLTATALHQSDLKRFERVAIYLPKLPEAVFTFFGCSMAGGTFVPINPILKPAQVRYILQDCNVRVLITQRARLQQLMDELRHCHDIRLVVCVDDVPEEHHLPCPVISWQQWLNTSPKPIATATIDTDMAAILYTSGSTGRPKGVVLSHRNMVTGAHSVAQYLENTAKDRLLAVLPMSFDYGLSQITTAFSRGASCFLMDYLLPKDVIRAVQRYQITGLAAVPPLWVQLAELEWPEESKDSLRYITNSGGAMPTATLSKLRSALPKTQPYLMYGLTEAFRSSYLPPGELEKRPTSMGKAIPNAELLVINEAGEECEPHEPGELVHRGSLVAMGYWNDTEKTQLRFRPSPTKLSGIPTEELAVWSGDIVKKDEEGFLYFIGRNDDMIKTSGYRVSPSEVEEVVYASGLVGEVAALGIPHPQLGQAIVLAVTSPQPDSNIDEVAVINTCKAQLPGFMVPTQLQCLPTLPRNPNGKIDRKLLTSQFQTLFGVND</sequence>